<sequence length="1206" mass="121012">MNCISNRGFTFVSGALKGVSLFLVLSLFAGAASALTCTSIASRDWNNRNSWSGCNNGQPPAGATVVISSGTTITADSNTNTVADITINAGGTLVGQNNRTISLTGNFTNNGTFTASNGTVDMVGTTMQTISGTVTFANLTLNNAAGVTISGNVTVTGAFNPGTTPLVITAGSTLTINGVVYTGPCSGVYGAGFCSVPSVASINLASPNPTAGNTAVSWTAVFSQSVTGVDITDFVLVQSGGVGGASITSVTGSGTTYTVTASTGSGTGSLGLNLVDDDTIVNANGTPLGGVGMGNGNFTGQVYTISACAPPANIPSSVIVSCVCDNFGRTNLNPSPIFNSNWIVSSSDGLGILPYINATSTFLRLTENTNNNAKAATVPGIFPAAGNYISVEFKHYAYNGSGADGVAVTLSDYSVPATPGAFGGSLGYAQRTLAGGGGSNVSGFAGGWIGVALDEYGNYQNPTEGRVGGPGFITQSVGVRGSGSGLTGYNWIGGTAVLNPIVDNPGSTTPKPGYSYQVIVDARNAAATAVAVNRDTGAGYTSLVNIPNIYTAATALGFTQAPVPNNWQISFTGSTGGSTNIHEIGSLRICAQTVLPVTGGVASGYSAIDEAYPVAAGSTIPSYQNFQTGHIYMKLPATPFKLWVAALSNTGISSGYSAASAKYAQVKLVDNTVMAGANPVCGLDSARTCNSACTGQPAAEAGATQIVTFTKGGPGAALSPSFTLNSSWKNLVAVIQECTSASCASFTSTAAACSADSFSVRPTGFASVTSATATNGGTGGTPIFTAGSGLFDLTAMTAGVAGFASGYTGTPKINSASVQPASPATVAGMLAGAFSAAISGTPSSTASGTSFTYSEAGGFYLLGPDFAVPRIPGVYDDNWTVTDSDPTKNDCNSGTSAAAYSNTKDASGKYGCNFGIAANTAVFGRFVPDHFDTAVLPVSGVPMPCPAGQVCPLLYNGFVYAGQAFTTQVIARNQAGFTTQNYAGGYAKNVTLSAWDALGSTALQNPSGGTLNNSTVSAASFAAGIATTNTPTYTFAAAATVPTNIYLRAVDTDNVTSLRAANPTTTSVEGGVRVASGRIKVSNAYGSELLPLTLMATAQYYTGTGWLNSTTDSVTRLASINASYVVGTGTSNVTVSPASKVLSMGNLTINLSAPGAAGTVILAPTIDPASPGNPPFAVGTGTVIPGTATFGVYKSKNSYIYRRESY</sequence>
<dbReference type="Gene3D" id="2.60.120.200">
    <property type="match status" value="1"/>
</dbReference>
<accession>A0A1J5TEL8</accession>
<evidence type="ECO:0000259" key="1">
    <source>
        <dbReference type="PROSITE" id="PS51484"/>
    </source>
</evidence>
<dbReference type="AlphaFoldDB" id="A0A1J5TEL8"/>
<dbReference type="Pfam" id="PF20419">
    <property type="entry name" value="DUF6701"/>
    <property type="match status" value="1"/>
</dbReference>
<dbReference type="InterPro" id="IPR046524">
    <property type="entry name" value="DUF6701"/>
</dbReference>
<name>A0A1J5TEL8_9ZZZZ</name>
<dbReference type="InterPro" id="IPR013320">
    <property type="entry name" value="ConA-like_dom_sf"/>
</dbReference>
<reference evidence="2" key="1">
    <citation type="submission" date="2016-10" db="EMBL/GenBank/DDBJ databases">
        <title>Sequence of Gallionella enrichment culture.</title>
        <authorList>
            <person name="Poehlein A."/>
            <person name="Muehling M."/>
            <person name="Daniel R."/>
        </authorList>
    </citation>
    <scope>NUCLEOTIDE SEQUENCE</scope>
</reference>
<comment type="caution">
    <text evidence="2">The sequence shown here is derived from an EMBL/GenBank/DDBJ whole genome shotgun (WGS) entry which is preliminary data.</text>
</comment>
<evidence type="ECO:0000313" key="2">
    <source>
        <dbReference type="EMBL" id="OIR19394.1"/>
    </source>
</evidence>
<dbReference type="InterPro" id="IPR019316">
    <property type="entry name" value="G8_domain"/>
</dbReference>
<dbReference type="EMBL" id="MLJW01000001">
    <property type="protein sequence ID" value="OIR19394.1"/>
    <property type="molecule type" value="Genomic_DNA"/>
</dbReference>
<dbReference type="SUPFAM" id="SSF49899">
    <property type="entry name" value="Concanavalin A-like lectins/glucanases"/>
    <property type="match status" value="1"/>
</dbReference>
<protein>
    <recommendedName>
        <fullName evidence="1">G8 domain-containing protein</fullName>
    </recommendedName>
</protein>
<proteinExistence type="predicted"/>
<gene>
    <name evidence="2" type="ORF">GALL_02740</name>
</gene>
<dbReference type="PROSITE" id="PS51484">
    <property type="entry name" value="G8"/>
    <property type="match status" value="1"/>
</dbReference>
<organism evidence="2">
    <name type="scientific">mine drainage metagenome</name>
    <dbReference type="NCBI Taxonomy" id="410659"/>
    <lineage>
        <taxon>unclassified sequences</taxon>
        <taxon>metagenomes</taxon>
        <taxon>ecological metagenomes</taxon>
    </lineage>
</organism>
<feature type="domain" description="G8" evidence="1">
    <location>
        <begin position="49"/>
        <end position="192"/>
    </location>
</feature>